<evidence type="ECO:0000259" key="14">
    <source>
        <dbReference type="PROSITE" id="PS50109"/>
    </source>
</evidence>
<dbReference type="PROSITE" id="PS50109">
    <property type="entry name" value="HIS_KIN"/>
    <property type="match status" value="1"/>
</dbReference>
<dbReference type="InterPro" id="IPR001610">
    <property type="entry name" value="PAC"/>
</dbReference>
<keyword evidence="10" id="KW-0547">Nucleotide-binding</keyword>
<dbReference type="Pfam" id="PF00512">
    <property type="entry name" value="HisKA"/>
    <property type="match status" value="1"/>
</dbReference>
<keyword evidence="4" id="KW-1003">Cell membrane</keyword>
<feature type="domain" description="PAC" evidence="16">
    <location>
        <begin position="611"/>
        <end position="663"/>
    </location>
</feature>
<evidence type="ECO:0000256" key="2">
    <source>
        <dbReference type="ARBA" id="ARBA00004429"/>
    </source>
</evidence>
<keyword evidence="5" id="KW-0997">Cell inner membrane</keyword>
<dbReference type="PANTHER" id="PTHR43304">
    <property type="entry name" value="PHYTOCHROME-LIKE PROTEIN CPH1"/>
    <property type="match status" value="1"/>
</dbReference>
<dbReference type="InterPro" id="IPR003594">
    <property type="entry name" value="HATPase_dom"/>
</dbReference>
<dbReference type="SMART" id="SM00091">
    <property type="entry name" value="PAS"/>
    <property type="match status" value="4"/>
</dbReference>
<dbReference type="SUPFAM" id="SSF55874">
    <property type="entry name" value="ATPase domain of HSP90 chaperone/DNA topoisomerase II/histidine kinase"/>
    <property type="match status" value="1"/>
</dbReference>
<dbReference type="PANTHER" id="PTHR43304:SF1">
    <property type="entry name" value="PAC DOMAIN-CONTAINING PROTEIN"/>
    <property type="match status" value="1"/>
</dbReference>
<dbReference type="Pfam" id="PF02518">
    <property type="entry name" value="HATPase_c"/>
    <property type="match status" value="1"/>
</dbReference>
<evidence type="ECO:0000313" key="18">
    <source>
        <dbReference type="Proteomes" id="UP000570514"/>
    </source>
</evidence>
<dbReference type="Gene3D" id="1.10.287.130">
    <property type="match status" value="1"/>
</dbReference>
<dbReference type="PROSITE" id="PS50113">
    <property type="entry name" value="PAC"/>
    <property type="match status" value="4"/>
</dbReference>
<dbReference type="CDD" id="cd00130">
    <property type="entry name" value="PAS"/>
    <property type="match status" value="4"/>
</dbReference>
<dbReference type="EMBL" id="JAASRM010000001">
    <property type="protein sequence ID" value="NIK89248.1"/>
    <property type="molecule type" value="Genomic_DNA"/>
</dbReference>
<evidence type="ECO:0000256" key="6">
    <source>
        <dbReference type="ARBA" id="ARBA00022553"/>
    </source>
</evidence>
<dbReference type="EC" id="2.7.13.3" evidence="3"/>
<dbReference type="SUPFAM" id="SSF55785">
    <property type="entry name" value="PYP-like sensor domain (PAS domain)"/>
    <property type="match status" value="5"/>
</dbReference>
<keyword evidence="18" id="KW-1185">Reference proteome</keyword>
<dbReference type="SMART" id="SM00387">
    <property type="entry name" value="HATPase_c"/>
    <property type="match status" value="1"/>
</dbReference>
<dbReference type="Gene3D" id="2.10.70.100">
    <property type="match status" value="2"/>
</dbReference>
<keyword evidence="12" id="KW-1133">Transmembrane helix</keyword>
<dbReference type="InterPro" id="IPR005467">
    <property type="entry name" value="His_kinase_dom"/>
</dbReference>
<evidence type="ECO:0000256" key="3">
    <source>
        <dbReference type="ARBA" id="ARBA00012438"/>
    </source>
</evidence>
<keyword evidence="11" id="KW-0418">Kinase</keyword>
<dbReference type="InterPro" id="IPR013656">
    <property type="entry name" value="PAS_4"/>
</dbReference>
<proteinExistence type="predicted"/>
<dbReference type="InterPro" id="IPR000014">
    <property type="entry name" value="PAS"/>
</dbReference>
<dbReference type="SMART" id="SM00086">
    <property type="entry name" value="PAC"/>
    <property type="match status" value="4"/>
</dbReference>
<evidence type="ECO:0000256" key="4">
    <source>
        <dbReference type="ARBA" id="ARBA00022475"/>
    </source>
</evidence>
<dbReference type="NCBIfam" id="TIGR00229">
    <property type="entry name" value="sensory_box"/>
    <property type="match status" value="4"/>
</dbReference>
<dbReference type="CDD" id="cd00082">
    <property type="entry name" value="HisKA"/>
    <property type="match status" value="1"/>
</dbReference>
<feature type="domain" description="PAC" evidence="16">
    <location>
        <begin position="356"/>
        <end position="408"/>
    </location>
</feature>
<dbReference type="Gene3D" id="3.30.450.20">
    <property type="entry name" value="PAS domain"/>
    <property type="match status" value="5"/>
</dbReference>
<dbReference type="InterPro" id="IPR036890">
    <property type="entry name" value="HATPase_C_sf"/>
</dbReference>
<dbReference type="SUPFAM" id="SSF47384">
    <property type="entry name" value="Homodimeric domain of signal transducing histidine kinase"/>
    <property type="match status" value="1"/>
</dbReference>
<gene>
    <name evidence="17" type="ORF">FHS83_002566</name>
</gene>
<dbReference type="GO" id="GO:0005886">
    <property type="term" value="C:plasma membrane"/>
    <property type="evidence" value="ECO:0007669"/>
    <property type="project" value="UniProtKB-SubCell"/>
</dbReference>
<dbReference type="GO" id="GO:0000166">
    <property type="term" value="F:nucleotide binding"/>
    <property type="evidence" value="ECO:0007669"/>
    <property type="project" value="UniProtKB-KW"/>
</dbReference>
<dbReference type="InterPro" id="IPR004358">
    <property type="entry name" value="Sig_transdc_His_kin-like_C"/>
</dbReference>
<organism evidence="17 18">
    <name type="scientific">Rhizomicrobium palustre</name>
    <dbReference type="NCBI Taxonomy" id="189966"/>
    <lineage>
        <taxon>Bacteria</taxon>
        <taxon>Pseudomonadati</taxon>
        <taxon>Pseudomonadota</taxon>
        <taxon>Alphaproteobacteria</taxon>
        <taxon>Micropepsales</taxon>
        <taxon>Micropepsaceae</taxon>
        <taxon>Rhizomicrobium</taxon>
    </lineage>
</organism>
<dbReference type="InterPro" id="IPR052162">
    <property type="entry name" value="Sensor_kinase/Photoreceptor"/>
</dbReference>
<dbReference type="RefSeq" id="WP_167083352.1">
    <property type="nucleotide sequence ID" value="NZ_BAAADC010000001.1"/>
</dbReference>
<dbReference type="AlphaFoldDB" id="A0A846N057"/>
<keyword evidence="7" id="KW-0808">Transferase</keyword>
<feature type="domain" description="PAS" evidence="15">
    <location>
        <begin position="154"/>
        <end position="213"/>
    </location>
</feature>
<name>A0A846N057_9PROT</name>
<dbReference type="Pfam" id="PF08448">
    <property type="entry name" value="PAS_4"/>
    <property type="match status" value="1"/>
</dbReference>
<keyword evidence="6" id="KW-0597">Phosphoprotein</keyword>
<evidence type="ECO:0000256" key="11">
    <source>
        <dbReference type="ARBA" id="ARBA00022777"/>
    </source>
</evidence>
<comment type="caution">
    <text evidence="17">The sequence shown here is derived from an EMBL/GenBank/DDBJ whole genome shotgun (WGS) entry which is preliminary data.</text>
</comment>
<dbReference type="Pfam" id="PF08447">
    <property type="entry name" value="PAS_3"/>
    <property type="match status" value="3"/>
</dbReference>
<dbReference type="InterPro" id="IPR003661">
    <property type="entry name" value="HisK_dim/P_dom"/>
</dbReference>
<evidence type="ECO:0000259" key="15">
    <source>
        <dbReference type="PROSITE" id="PS50112"/>
    </source>
</evidence>
<dbReference type="InterPro" id="IPR035965">
    <property type="entry name" value="PAS-like_dom_sf"/>
</dbReference>
<feature type="domain" description="PAS" evidence="15">
    <location>
        <begin position="282"/>
        <end position="353"/>
    </location>
</feature>
<feature type="domain" description="Histidine kinase" evidence="14">
    <location>
        <begin position="683"/>
        <end position="897"/>
    </location>
</feature>
<dbReference type="InterPro" id="IPR013655">
    <property type="entry name" value="PAS_fold_3"/>
</dbReference>
<evidence type="ECO:0000313" key="17">
    <source>
        <dbReference type="EMBL" id="NIK89248.1"/>
    </source>
</evidence>
<comment type="catalytic activity">
    <reaction evidence="1">
        <text>ATP + protein L-histidine = ADP + protein N-phospho-L-histidine.</text>
        <dbReference type="EC" id="2.7.13.3"/>
    </reaction>
</comment>
<keyword evidence="8" id="KW-0812">Transmembrane</keyword>
<evidence type="ECO:0000256" key="13">
    <source>
        <dbReference type="ARBA" id="ARBA00023136"/>
    </source>
</evidence>
<evidence type="ECO:0000256" key="8">
    <source>
        <dbReference type="ARBA" id="ARBA00022692"/>
    </source>
</evidence>
<evidence type="ECO:0000259" key="16">
    <source>
        <dbReference type="PROSITE" id="PS50113"/>
    </source>
</evidence>
<protein>
    <recommendedName>
        <fullName evidence="3">histidine kinase</fullName>
        <ecNumber evidence="3">2.7.13.3</ecNumber>
    </recommendedName>
</protein>
<comment type="subcellular location">
    <subcellularLocation>
        <location evidence="2">Cell inner membrane</location>
        <topology evidence="2">Multi-pass membrane protein</topology>
    </subcellularLocation>
</comment>
<evidence type="ECO:0000256" key="12">
    <source>
        <dbReference type="ARBA" id="ARBA00022989"/>
    </source>
</evidence>
<dbReference type="PRINTS" id="PR00344">
    <property type="entry name" value="BCTRLSENSOR"/>
</dbReference>
<accession>A0A846N057</accession>
<sequence>MQRLAWPDGRSSMTAIIRTHSWRLTPLGAPENWPPALKTAVDIALQSRQPAFVCWGKALTTLYNDAAIAELGTRHPAALGRPYAEIWADRWDDFAGVVDAVLAGEPQHVVMQRSRPSGGEPLTWHTFSWLPLRDDKGQIAGFLCQATESNLSLGDEQLRMVVDSASDAISLFDLTTRKYIYLNPACSALTGFTRDEIIKMPVDEVIARIHPDDLDQPGVAPGAPFPPASQIEYRWQTKSGEYRWLSVRRQTVPDAQGNPVAVVSINRDITASKQAEEALRDSEERLALAMESGEMGAWEWDVVNNKAVWNPKLFELFGLPKESEAGYDAFFKIVHPDDYQALEDSLRAVLADGTHWKAEFRVIHTGGIIRWLVVRGKLERTLDGKPSIMFGVNYDITEQKRAEDELRASQTRLALAMQSAQMGHWEWDIAGDKALRSPEIYEMLGEPPIVGLDAQDTFMRHVHPDDVAIVSETVGEVLKTGRDWKAEFRIIRTDGEERWLAGLGRLVRDYNGRPITMFGVNYDITEQKRAEAELKTSETRYRLLHENLRDGFVETDMEGRFIACNDIYCDMVGYSREELYGLTYQELTPERWHAAEQIIVDQEILVRGYSSVYEKEYRRKDGAIINVEIRAVLTRDDNGTPAAMWALVRDITERKEDDARLQALKEQLMHVGRVNELSQVSAGIAHELNQPLAAMHNYAATARRLIDRGDQNSINAAQHAIAKAGEQAARAGEIVRRMRDFVEKRDTNQKRDDINAIIQEAADLGLIGAKAEGIETHFCLASNLPAVIADRVQIEQVLVNLLHNAMDAMADVPKRVLTLSSWLNGTMVEVIVSDTGHGIPEPVLDRLFHPFVTTKANGMGIGLAISKSIMEAHGGDITAEPRQGGGTLFRLRLPAAPSL</sequence>
<dbReference type="InterPro" id="IPR000700">
    <property type="entry name" value="PAS-assoc_C"/>
</dbReference>
<dbReference type="Proteomes" id="UP000570514">
    <property type="component" value="Unassembled WGS sequence"/>
</dbReference>
<feature type="domain" description="PAC" evidence="16">
    <location>
        <begin position="229"/>
        <end position="281"/>
    </location>
</feature>
<feature type="domain" description="PAC" evidence="16">
    <location>
        <begin position="484"/>
        <end position="536"/>
    </location>
</feature>
<evidence type="ECO:0000256" key="1">
    <source>
        <dbReference type="ARBA" id="ARBA00000085"/>
    </source>
</evidence>
<evidence type="ECO:0000256" key="9">
    <source>
        <dbReference type="ARBA" id="ARBA00022737"/>
    </source>
</evidence>
<dbReference type="GO" id="GO:0000155">
    <property type="term" value="F:phosphorelay sensor kinase activity"/>
    <property type="evidence" value="ECO:0007669"/>
    <property type="project" value="InterPro"/>
</dbReference>
<keyword evidence="9" id="KW-0677">Repeat</keyword>
<reference evidence="17 18" key="1">
    <citation type="submission" date="2020-03" db="EMBL/GenBank/DDBJ databases">
        <title>Genomic Encyclopedia of Type Strains, Phase IV (KMG-IV): sequencing the most valuable type-strain genomes for metagenomic binning, comparative biology and taxonomic classification.</title>
        <authorList>
            <person name="Goeker M."/>
        </authorList>
    </citation>
    <scope>NUCLEOTIDE SEQUENCE [LARGE SCALE GENOMIC DNA]</scope>
    <source>
        <strain evidence="17 18">DSM 19867</strain>
    </source>
</reference>
<dbReference type="FunFam" id="2.10.70.100:FF:000001">
    <property type="entry name" value="Sensory transduction histidine kinase"/>
    <property type="match status" value="1"/>
</dbReference>
<dbReference type="Gene3D" id="3.30.565.10">
    <property type="entry name" value="Histidine kinase-like ATPase, C-terminal domain"/>
    <property type="match status" value="1"/>
</dbReference>
<evidence type="ECO:0000256" key="7">
    <source>
        <dbReference type="ARBA" id="ARBA00022679"/>
    </source>
</evidence>
<dbReference type="InterPro" id="IPR036097">
    <property type="entry name" value="HisK_dim/P_sf"/>
</dbReference>
<evidence type="ECO:0000256" key="5">
    <source>
        <dbReference type="ARBA" id="ARBA00022519"/>
    </source>
</evidence>
<evidence type="ECO:0000256" key="10">
    <source>
        <dbReference type="ARBA" id="ARBA00022741"/>
    </source>
</evidence>
<feature type="domain" description="PAS" evidence="15">
    <location>
        <begin position="537"/>
        <end position="590"/>
    </location>
</feature>
<dbReference type="SMART" id="SM00388">
    <property type="entry name" value="HisKA"/>
    <property type="match status" value="1"/>
</dbReference>
<keyword evidence="13" id="KW-0472">Membrane</keyword>
<dbReference type="PROSITE" id="PS50112">
    <property type="entry name" value="PAS"/>
    <property type="match status" value="3"/>
</dbReference>